<organism evidence="1 2">
    <name type="scientific">Cryptococcus depauperatus CBS 7841</name>
    <dbReference type="NCBI Taxonomy" id="1295531"/>
    <lineage>
        <taxon>Eukaryota</taxon>
        <taxon>Fungi</taxon>
        <taxon>Dikarya</taxon>
        <taxon>Basidiomycota</taxon>
        <taxon>Agaricomycotina</taxon>
        <taxon>Tremellomycetes</taxon>
        <taxon>Tremellales</taxon>
        <taxon>Cryptococcaceae</taxon>
        <taxon>Cryptococcus</taxon>
    </lineage>
</organism>
<gene>
    <name evidence="1" type="ORF">L203_103260</name>
</gene>
<dbReference type="RefSeq" id="XP_066068761.1">
    <property type="nucleotide sequence ID" value="XM_066212664.1"/>
</dbReference>
<name>A0AAJ8JTF2_9TREE</name>
<reference evidence="1" key="3">
    <citation type="submission" date="2024-01" db="EMBL/GenBank/DDBJ databases">
        <authorList>
            <person name="Coelho M.A."/>
            <person name="David-Palma M."/>
            <person name="Shea T."/>
            <person name="Sun S."/>
            <person name="Cuomo C.A."/>
            <person name="Heitman J."/>
        </authorList>
    </citation>
    <scope>NUCLEOTIDE SEQUENCE</scope>
    <source>
        <strain evidence="1">CBS 7841</strain>
    </source>
</reference>
<reference evidence="1" key="2">
    <citation type="journal article" date="2022" name="Elife">
        <title>Obligate sexual reproduction of a homothallic fungus closely related to the Cryptococcus pathogenic species complex.</title>
        <authorList>
            <person name="Passer A.R."/>
            <person name="Clancey S.A."/>
            <person name="Shea T."/>
            <person name="David-Palma M."/>
            <person name="Averette A.F."/>
            <person name="Boekhout T."/>
            <person name="Porcel B.M."/>
            <person name="Nowrousian M."/>
            <person name="Cuomo C.A."/>
            <person name="Sun S."/>
            <person name="Heitman J."/>
            <person name="Coelho M.A."/>
        </authorList>
    </citation>
    <scope>NUCLEOTIDE SEQUENCE</scope>
    <source>
        <strain evidence="1">CBS 7841</strain>
    </source>
</reference>
<evidence type="ECO:0000313" key="2">
    <source>
        <dbReference type="Proteomes" id="UP000094043"/>
    </source>
</evidence>
<proteinExistence type="predicted"/>
<accession>A0AAJ8JTF2</accession>
<reference evidence="1" key="1">
    <citation type="submission" date="2016-06" db="EMBL/GenBank/DDBJ databases">
        <authorList>
            <person name="Cuomo C."/>
            <person name="Litvintseva A."/>
            <person name="Heitman J."/>
            <person name="Chen Y."/>
            <person name="Sun S."/>
            <person name="Springer D."/>
            <person name="Dromer F."/>
            <person name="Young S."/>
            <person name="Zeng Q."/>
            <person name="Chapman S."/>
            <person name="Gujja S."/>
            <person name="Saif S."/>
            <person name="Birren B."/>
        </authorList>
    </citation>
    <scope>NUCLEOTIDE SEQUENCE</scope>
    <source>
        <strain evidence="1">CBS 7841</strain>
    </source>
</reference>
<sequence length="165" mass="18691">MQHLPNTLRNSADLRLRLHHRLYTIRKEYPGRYARGRRPFLWVFLSWVVRERLSLFVDGASCVPSTNSFNAVFLTYSTSSRRFHSGDTCWVVGTTPVGTTNEKAANSRIISWTDVFPFKKWRLITLASTSVVLSAIPCGSTEDLVGERDGVPSSGWRSFSSSLFN</sequence>
<dbReference type="Proteomes" id="UP000094043">
    <property type="component" value="Chromosome 3"/>
</dbReference>
<protein>
    <submittedName>
        <fullName evidence="1">Uncharacterized protein</fullName>
    </submittedName>
</protein>
<dbReference type="GeneID" id="91087471"/>
<dbReference type="KEGG" id="cdep:91087471"/>
<evidence type="ECO:0000313" key="1">
    <source>
        <dbReference type="EMBL" id="WVN88061.1"/>
    </source>
</evidence>
<dbReference type="EMBL" id="CP143786">
    <property type="protein sequence ID" value="WVN88061.1"/>
    <property type="molecule type" value="Genomic_DNA"/>
</dbReference>
<keyword evidence="2" id="KW-1185">Reference proteome</keyword>
<dbReference type="AlphaFoldDB" id="A0AAJ8JTF2"/>